<reference evidence="5 7" key="1">
    <citation type="submission" date="2018-12" db="EMBL/GenBank/DDBJ databases">
        <title>Venturia inaequalis Genome Resource.</title>
        <authorList>
            <person name="Lichtner F.J."/>
        </authorList>
    </citation>
    <scope>NUCLEOTIDE SEQUENCE [LARGE SCALE GENOMIC DNA]</scope>
    <source>
        <strain evidence="5 7">120213</strain>
        <strain evidence="4">Bline_iso_100314</strain>
        <strain evidence="6 8">DMI_063113</strain>
    </source>
</reference>
<feature type="region of interest" description="Disordered" evidence="1">
    <location>
        <begin position="1053"/>
        <end position="1077"/>
    </location>
</feature>
<evidence type="ECO:0008006" key="9">
    <source>
        <dbReference type="Google" id="ProtNLM"/>
    </source>
</evidence>
<dbReference type="Gene3D" id="1.10.510.10">
    <property type="entry name" value="Transferase(Phosphotransferase) domain 1"/>
    <property type="match status" value="1"/>
</dbReference>
<feature type="domain" description="Protein kinase" evidence="2">
    <location>
        <begin position="172"/>
        <end position="509"/>
    </location>
</feature>
<dbReference type="GO" id="GO:0004674">
    <property type="term" value="F:protein serine/threonine kinase activity"/>
    <property type="evidence" value="ECO:0007669"/>
    <property type="project" value="TreeGrafter"/>
</dbReference>
<proteinExistence type="predicted"/>
<dbReference type="OrthoDB" id="9992527at2759"/>
<evidence type="ECO:0000313" key="8">
    <source>
        <dbReference type="Proteomes" id="UP000490939"/>
    </source>
</evidence>
<dbReference type="SUPFAM" id="SSF56112">
    <property type="entry name" value="Protein kinase-like (PK-like)"/>
    <property type="match status" value="1"/>
</dbReference>
<dbReference type="EMBL" id="WNWR01000152">
    <property type="protein sequence ID" value="KAE9990125.1"/>
    <property type="molecule type" value="Genomic_DNA"/>
</dbReference>
<sequence length="1102" mass="124796">MKPEIDTHNEFKKHLATKWKQKAFCNRTYILTNELKEWMKEKRGSATNCAKLLHAEYFDHDRTIHHPIQASDVCSEDECCCLVFSILIEIGHGKLLDIFHAAKILDSNLHSADYYYNDLRELLSGANIFQTDIDNIIDDFDYSKRAYCPVELKPRSGRFHHGKWILPICRKRRINNKGGTAALSQILVKSEVLSEDLKEKVPHAAINDVDFGWCYQFALKEYSLDNEDSYKWEKQAFRLFVRQEGMVQYLGDFTYDEEDSHSRTFNILLEYGELDLDEHFAEVRPPRLSSEIHEFWSDLFEVAKALEKFHNIEQKYDDGRNQHISGWHADVKPDNILSVRGSFVLADFGFARFQKNSTKSDDEPALETLTGGTVTYGAPETDAIRRGEALLKSVMQTIDIWSFGCVLSMAATWVVFGFQGIIDYEAVRRRAISVLRDNDEPGPVADDAFHNGTRVLSKVLTWHAYLRENMRKSDVTTERVLNLIEKHMLLEDPRARIDSAMLCSKLAGIVELSKHDVDARAGPMTTVFINLLTDIDIFATYPNLSSQAIPSHDAVKLAPRNSLFAPTGSARLPSRTGSPSDRQIKKSQRINAIPRLKTTVRNTRRFGVPSKNIDVTPMLTKRRLSMTNPNPTLTLTEASDLLGIALSETDDGLNKQILFDEDHAPIFEPPNVLVNERSNDRLLENTVHYTNGQEHEEADMNPVRPSVSPLQPLDPSSGEPPATTPGTIPTKDLYDLPSSPNVRGKGPLGSSEYSTLVNSTSDTKSPSSSEPRLDPSPSGSQYIVKEKSSGEHMSPRGYGSTISVQPALPTKLDIVQVREQLDAKMEKKSHKIRDRLGRVKADPHLENYIKDRDIAFVVDNGTTMVPHWKDVLFTLETLYLKLDGLDENGVDLIFTEKAKTMWNKAELKKSWGRTTLVRHMNEAQPVAANTSDERVRTNMKEVLSPIFQRFFTSRQNKRMTLIVLTDGMWEGSIREEDVAEKIRDFYNSWHEKWHVVEDRWFSIQFVSFGDNEAALRRLQVLDDDMGAIYKIPDFVDTEPWTGSVMKMITGSLSDEDDARAGGDRSPPAKTPAFTSTDLARNGTVKSSRLSIFSSKRGQARPS</sequence>
<feature type="compositionally biased region" description="Basic and acidic residues" evidence="1">
    <location>
        <begin position="784"/>
        <end position="794"/>
    </location>
</feature>
<accession>A0A8H3V939</accession>
<gene>
    <name evidence="4" type="ORF">BLS_001043</name>
    <name evidence="6" type="ORF">EG327_001855</name>
    <name evidence="5" type="ORF">EG328_009778</name>
</gene>
<evidence type="ECO:0000259" key="2">
    <source>
        <dbReference type="PROSITE" id="PS50011"/>
    </source>
</evidence>
<dbReference type="SUPFAM" id="SSF53300">
    <property type="entry name" value="vWA-like"/>
    <property type="match status" value="1"/>
</dbReference>
<feature type="domain" description="VWFA" evidence="3">
    <location>
        <begin position="853"/>
        <end position="1048"/>
    </location>
</feature>
<dbReference type="EMBL" id="WNWQ01001213">
    <property type="protein sequence ID" value="KAE9961977.1"/>
    <property type="molecule type" value="Genomic_DNA"/>
</dbReference>
<dbReference type="SMART" id="SM00220">
    <property type="entry name" value="S_TKc"/>
    <property type="match status" value="1"/>
</dbReference>
<evidence type="ECO:0000256" key="1">
    <source>
        <dbReference type="SAM" id="MobiDB-lite"/>
    </source>
</evidence>
<dbReference type="PROSITE" id="PS50011">
    <property type="entry name" value="PROTEIN_KINASE_DOM"/>
    <property type="match status" value="1"/>
</dbReference>
<evidence type="ECO:0000313" key="6">
    <source>
        <dbReference type="EMBL" id="KAE9990125.1"/>
    </source>
</evidence>
<evidence type="ECO:0000259" key="3">
    <source>
        <dbReference type="PROSITE" id="PS50234"/>
    </source>
</evidence>
<name>A0A8H3V939_VENIN</name>
<dbReference type="InterPro" id="IPR036465">
    <property type="entry name" value="vWFA_dom_sf"/>
</dbReference>
<evidence type="ECO:0000313" key="7">
    <source>
        <dbReference type="Proteomes" id="UP000447873"/>
    </source>
</evidence>
<dbReference type="InterPro" id="IPR000719">
    <property type="entry name" value="Prot_kinase_dom"/>
</dbReference>
<comment type="caution">
    <text evidence="5">The sequence shown here is derived from an EMBL/GenBank/DDBJ whole genome shotgun (WGS) entry which is preliminary data.</text>
</comment>
<dbReference type="PROSITE" id="PS50234">
    <property type="entry name" value="VWFA"/>
    <property type="match status" value="1"/>
</dbReference>
<keyword evidence="8" id="KW-1185">Reference proteome</keyword>
<dbReference type="PANTHER" id="PTHR24359">
    <property type="entry name" value="SERINE/THREONINE-PROTEIN KINASE SBK1"/>
    <property type="match status" value="1"/>
</dbReference>
<dbReference type="Proteomes" id="UP000447873">
    <property type="component" value="Unassembled WGS sequence"/>
</dbReference>
<organism evidence="5 7">
    <name type="scientific">Venturia inaequalis</name>
    <name type="common">Apple scab fungus</name>
    <dbReference type="NCBI Taxonomy" id="5025"/>
    <lineage>
        <taxon>Eukaryota</taxon>
        <taxon>Fungi</taxon>
        <taxon>Dikarya</taxon>
        <taxon>Ascomycota</taxon>
        <taxon>Pezizomycotina</taxon>
        <taxon>Dothideomycetes</taxon>
        <taxon>Pleosporomycetidae</taxon>
        <taxon>Venturiales</taxon>
        <taxon>Venturiaceae</taxon>
        <taxon>Venturia</taxon>
    </lineage>
</organism>
<dbReference type="InterPro" id="IPR002035">
    <property type="entry name" value="VWF_A"/>
</dbReference>
<feature type="region of interest" description="Disordered" evidence="1">
    <location>
        <begin position="691"/>
        <end position="802"/>
    </location>
</feature>
<protein>
    <recommendedName>
        <fullName evidence="9">Protein kinase domain-containing protein</fullName>
    </recommendedName>
</protein>
<feature type="compositionally biased region" description="Low complexity" evidence="1">
    <location>
        <begin position="759"/>
        <end position="769"/>
    </location>
</feature>
<dbReference type="PANTHER" id="PTHR24359:SF1">
    <property type="entry name" value="INHIBITOR OF NUCLEAR FACTOR KAPPA-B KINASE EPSILON SUBUNIT HOMOLOG 1-RELATED"/>
    <property type="match status" value="1"/>
</dbReference>
<dbReference type="Pfam" id="PF00069">
    <property type="entry name" value="Pkinase"/>
    <property type="match status" value="1"/>
</dbReference>
<evidence type="ECO:0000313" key="5">
    <source>
        <dbReference type="EMBL" id="KAE9983610.1"/>
    </source>
</evidence>
<dbReference type="InterPro" id="IPR011009">
    <property type="entry name" value="Kinase-like_dom_sf"/>
</dbReference>
<dbReference type="EMBL" id="WNWS01000060">
    <property type="protein sequence ID" value="KAE9983610.1"/>
    <property type="molecule type" value="Genomic_DNA"/>
</dbReference>
<evidence type="ECO:0000313" key="4">
    <source>
        <dbReference type="EMBL" id="KAE9961977.1"/>
    </source>
</evidence>
<dbReference type="Proteomes" id="UP000490939">
    <property type="component" value="Unassembled WGS sequence"/>
</dbReference>
<dbReference type="GO" id="GO:0005524">
    <property type="term" value="F:ATP binding"/>
    <property type="evidence" value="ECO:0007669"/>
    <property type="project" value="InterPro"/>
</dbReference>
<dbReference type="Proteomes" id="UP000433883">
    <property type="component" value="Unassembled WGS sequence"/>
</dbReference>
<dbReference type="AlphaFoldDB" id="A0A8H3V939"/>